<dbReference type="Proteomes" id="UP001057452">
    <property type="component" value="Chromosome 3"/>
</dbReference>
<name>A0ACB9XRF7_CHAAC</name>
<protein>
    <submittedName>
        <fullName evidence="1">Uncharacterized protein</fullName>
    </submittedName>
</protein>
<organism evidence="1 2">
    <name type="scientific">Chaenocephalus aceratus</name>
    <name type="common">Blackfin icefish</name>
    <name type="synonym">Chaenichthys aceratus</name>
    <dbReference type="NCBI Taxonomy" id="36190"/>
    <lineage>
        <taxon>Eukaryota</taxon>
        <taxon>Metazoa</taxon>
        <taxon>Chordata</taxon>
        <taxon>Craniata</taxon>
        <taxon>Vertebrata</taxon>
        <taxon>Euteleostomi</taxon>
        <taxon>Actinopterygii</taxon>
        <taxon>Neopterygii</taxon>
        <taxon>Teleostei</taxon>
        <taxon>Neoteleostei</taxon>
        <taxon>Acanthomorphata</taxon>
        <taxon>Eupercaria</taxon>
        <taxon>Perciformes</taxon>
        <taxon>Notothenioidei</taxon>
        <taxon>Channichthyidae</taxon>
        <taxon>Chaenocephalus</taxon>
    </lineage>
</organism>
<proteinExistence type="predicted"/>
<evidence type="ECO:0000313" key="2">
    <source>
        <dbReference type="Proteomes" id="UP001057452"/>
    </source>
</evidence>
<dbReference type="EMBL" id="CM043787">
    <property type="protein sequence ID" value="KAI4829715.1"/>
    <property type="molecule type" value="Genomic_DNA"/>
</dbReference>
<evidence type="ECO:0000313" key="1">
    <source>
        <dbReference type="EMBL" id="KAI4829715.1"/>
    </source>
</evidence>
<sequence>MISQILFNLFYHAKLVKSKEQAYKQWYCYAHIYIYIYGKLLRRNTQHFKVCIFCK</sequence>
<comment type="caution">
    <text evidence="1">The sequence shown here is derived from an EMBL/GenBank/DDBJ whole genome shotgun (WGS) entry which is preliminary data.</text>
</comment>
<reference evidence="1" key="1">
    <citation type="submission" date="2022-05" db="EMBL/GenBank/DDBJ databases">
        <title>Chromosome-level genome of Chaenocephalus aceratus.</title>
        <authorList>
            <person name="Park H."/>
        </authorList>
    </citation>
    <scope>NUCLEOTIDE SEQUENCE</scope>
    <source>
        <strain evidence="1">KU_202001</strain>
    </source>
</reference>
<keyword evidence="2" id="KW-1185">Reference proteome</keyword>
<accession>A0ACB9XRF7</accession>
<gene>
    <name evidence="1" type="ORF">KUCAC02_001389</name>
</gene>